<organism evidence="1 2">
    <name type="scientific">Vibrio cholerae</name>
    <dbReference type="NCBI Taxonomy" id="666"/>
    <lineage>
        <taxon>Bacteria</taxon>
        <taxon>Pseudomonadati</taxon>
        <taxon>Pseudomonadota</taxon>
        <taxon>Gammaproteobacteria</taxon>
        <taxon>Vibrionales</taxon>
        <taxon>Vibrionaceae</taxon>
        <taxon>Vibrio</taxon>
    </lineage>
</organism>
<evidence type="ECO:0000313" key="2">
    <source>
        <dbReference type="Proteomes" id="UP000323819"/>
    </source>
</evidence>
<dbReference type="AlphaFoldDB" id="A0ABD7SQN1"/>
<gene>
    <name evidence="1" type="ORF">FXF03_00800</name>
</gene>
<sequence>MQLDVIELETKSDFELELTLHVLLTGRKPLKEASPSQRIYLAASEDGSDQCDIVPVPRYCNDYNETMQLAFDHFLSIRYLDDCKCWVVDQVLTNQFGVYATYSESRIDKTGEMFQQTKLRMIVLTLIKIKANLSSLKLAHLRYLSAMNIGS</sequence>
<evidence type="ECO:0000313" key="1">
    <source>
        <dbReference type="EMBL" id="TXX67137.1"/>
    </source>
</evidence>
<comment type="caution">
    <text evidence="1">The sequence shown here is derived from an EMBL/GenBank/DDBJ whole genome shotgun (WGS) entry which is preliminary data.</text>
</comment>
<accession>A0ABD7SQN1</accession>
<dbReference type="RefSeq" id="WP_148500236.1">
    <property type="nucleotide sequence ID" value="NZ_JAANNJ010000015.1"/>
</dbReference>
<name>A0ABD7SQN1_VIBCL</name>
<protein>
    <submittedName>
        <fullName evidence="1">Uncharacterized protein</fullName>
    </submittedName>
</protein>
<proteinExistence type="predicted"/>
<dbReference type="Proteomes" id="UP000323819">
    <property type="component" value="Unassembled WGS sequence"/>
</dbReference>
<dbReference type="EMBL" id="VSIJ01000005">
    <property type="protein sequence ID" value="TXX67137.1"/>
    <property type="molecule type" value="Genomic_DNA"/>
</dbReference>
<reference evidence="1 2" key="1">
    <citation type="submission" date="2019-06" db="EMBL/GenBank/DDBJ databases">
        <title>Vibrio cholerae phylogeny based on whole-genome sequencing reveals genetic diversity and population strucutre.</title>
        <authorList>
            <person name="Zhiqiu Y."/>
            <person name="Bin L."/>
            <person name="Lingyan J."/>
        </authorList>
    </citation>
    <scope>NUCLEOTIDE SEQUENCE [LARGE SCALE GENOMIC DNA]</scope>
    <source>
        <strain evidence="1 2">N2814</strain>
    </source>
</reference>